<dbReference type="AlphaFoldDB" id="A0A414AVE9"/>
<evidence type="ECO:0000313" key="2">
    <source>
        <dbReference type="Proteomes" id="UP000283975"/>
    </source>
</evidence>
<gene>
    <name evidence="1" type="ORF">DW839_12670</name>
</gene>
<dbReference type="EMBL" id="QSHZ01000012">
    <property type="protein sequence ID" value="RHC55697.1"/>
    <property type="molecule type" value="Genomic_DNA"/>
</dbReference>
<dbReference type="RefSeq" id="WP_002591068.1">
    <property type="nucleotide sequence ID" value="NZ_CATZOE010000031.1"/>
</dbReference>
<evidence type="ECO:0000313" key="1">
    <source>
        <dbReference type="EMBL" id="RHC55697.1"/>
    </source>
</evidence>
<accession>A0A414AVE9</accession>
<dbReference type="Pfam" id="PF14354">
    <property type="entry name" value="Lar_restr_allev"/>
    <property type="match status" value="1"/>
</dbReference>
<reference evidence="1 2" key="1">
    <citation type="submission" date="2018-08" db="EMBL/GenBank/DDBJ databases">
        <title>A genome reference for cultivated species of the human gut microbiota.</title>
        <authorList>
            <person name="Zou Y."/>
            <person name="Xue W."/>
            <person name="Luo G."/>
        </authorList>
    </citation>
    <scope>NUCLEOTIDE SEQUENCE [LARGE SCALE GENOMIC DNA]</scope>
    <source>
        <strain evidence="1 2">AM35-14</strain>
    </source>
</reference>
<protein>
    <submittedName>
        <fullName evidence="1">Uncharacterized protein</fullName>
    </submittedName>
</protein>
<name>A0A414AVE9_9FIRM</name>
<sequence>MEELEVCPFCGKEVKLDEDGFYMFCCDNCGAGVSFAKVLADGTATDMDKKESIDAWNRREN</sequence>
<comment type="caution">
    <text evidence="1">The sequence shown here is derived from an EMBL/GenBank/DDBJ whole genome shotgun (WGS) entry which is preliminary data.</text>
</comment>
<organism evidence="1 2">
    <name type="scientific">Enterocloster bolteae</name>
    <dbReference type="NCBI Taxonomy" id="208479"/>
    <lineage>
        <taxon>Bacteria</taxon>
        <taxon>Bacillati</taxon>
        <taxon>Bacillota</taxon>
        <taxon>Clostridia</taxon>
        <taxon>Lachnospirales</taxon>
        <taxon>Lachnospiraceae</taxon>
        <taxon>Enterocloster</taxon>
    </lineage>
</organism>
<proteinExistence type="predicted"/>
<dbReference type="Proteomes" id="UP000283975">
    <property type="component" value="Unassembled WGS sequence"/>
</dbReference>